<dbReference type="AlphaFoldDB" id="A0A6J6BZX5"/>
<proteinExistence type="predicted"/>
<sequence length="296" mass="31482">MADAQKKTTSRRELARNPRFEQVSPEVGELDEAAVDESMRDDPDETMAMLADLTAATDPKLRELARRLAGRLFLELSRRGPARPRGVGKLVEQRYRPDAGDLDVDASMDALVDAGGDPRRVDPERLRVRGWVQPGTALCLLVDRSGSMGGKPLATSAVAAAAVAWRSPADYSVLAFGKDVVVAKSQDVVKSGEQVVSDVLSLRGFGTTDLAGALQVARDQLGRSRAGRKVAILLSDCRATVEGDPVEAARGIDELVVVAPEGDSDEAAAFARRAGARLTTVRGPSSVVEALREVLG</sequence>
<dbReference type="Gene3D" id="3.40.50.410">
    <property type="entry name" value="von Willebrand factor, type A domain"/>
    <property type="match status" value="1"/>
</dbReference>
<dbReference type="CDD" id="cd00198">
    <property type="entry name" value="vWFA"/>
    <property type="match status" value="1"/>
</dbReference>
<feature type="domain" description="VWFA" evidence="2">
    <location>
        <begin position="135"/>
        <end position="292"/>
    </location>
</feature>
<dbReference type="SUPFAM" id="SSF53300">
    <property type="entry name" value="vWA-like"/>
    <property type="match status" value="1"/>
</dbReference>
<reference evidence="3" key="1">
    <citation type="submission" date="2020-05" db="EMBL/GenBank/DDBJ databases">
        <authorList>
            <person name="Chiriac C."/>
            <person name="Salcher M."/>
            <person name="Ghai R."/>
            <person name="Kavagutti S V."/>
        </authorList>
    </citation>
    <scope>NUCLEOTIDE SEQUENCE</scope>
</reference>
<protein>
    <submittedName>
        <fullName evidence="3">Unannotated protein</fullName>
    </submittedName>
</protein>
<accession>A0A6J6BZX5</accession>
<dbReference type="EMBL" id="CAEZSR010000011">
    <property type="protein sequence ID" value="CAB4544307.1"/>
    <property type="molecule type" value="Genomic_DNA"/>
</dbReference>
<gene>
    <name evidence="3" type="ORF">UFOPK1493_00537</name>
</gene>
<name>A0A6J6BZX5_9ZZZZ</name>
<dbReference type="InterPro" id="IPR002035">
    <property type="entry name" value="VWF_A"/>
</dbReference>
<dbReference type="SMART" id="SM00327">
    <property type="entry name" value="VWA"/>
    <property type="match status" value="1"/>
</dbReference>
<dbReference type="InterPro" id="IPR036465">
    <property type="entry name" value="vWFA_dom_sf"/>
</dbReference>
<evidence type="ECO:0000313" key="3">
    <source>
        <dbReference type="EMBL" id="CAB4544307.1"/>
    </source>
</evidence>
<feature type="region of interest" description="Disordered" evidence="1">
    <location>
        <begin position="1"/>
        <end position="41"/>
    </location>
</feature>
<feature type="compositionally biased region" description="Basic and acidic residues" evidence="1">
    <location>
        <begin position="1"/>
        <end position="19"/>
    </location>
</feature>
<evidence type="ECO:0000259" key="2">
    <source>
        <dbReference type="SMART" id="SM00327"/>
    </source>
</evidence>
<dbReference type="InterPro" id="IPR008912">
    <property type="entry name" value="Uncharacterised_CoxE"/>
</dbReference>
<organism evidence="3">
    <name type="scientific">freshwater metagenome</name>
    <dbReference type="NCBI Taxonomy" id="449393"/>
    <lineage>
        <taxon>unclassified sequences</taxon>
        <taxon>metagenomes</taxon>
        <taxon>ecological metagenomes</taxon>
    </lineage>
</organism>
<evidence type="ECO:0000256" key="1">
    <source>
        <dbReference type="SAM" id="MobiDB-lite"/>
    </source>
</evidence>
<dbReference type="Pfam" id="PF05762">
    <property type="entry name" value="VWA_CoxE"/>
    <property type="match status" value="1"/>
</dbReference>